<sequence length="218" mass="24178">MEEGVTESLCGLDKSPSKGNGTDIGRKNRTMIISELRGSSGRGCLPSFGMYQHQCLEELFFTVFLLLCECKWLSLRRWDGSVFGTVVSHCIFDDCSRQMAAHLEPGSALGTEYYGRFFVMLYSVPYMWGVRMEGGQRSECPKQAQVRSGVCAQQVWHLGVGASHDAIHSSVLLLDISELTVTPRLARGFAFSVEPGQLAHHVQIKPTEKAHNTLKTAF</sequence>
<dbReference type="Proteomes" id="UP000831701">
    <property type="component" value="Chromosome 1"/>
</dbReference>
<dbReference type="EMBL" id="CM041531">
    <property type="protein sequence ID" value="KAI3376913.1"/>
    <property type="molecule type" value="Genomic_DNA"/>
</dbReference>
<comment type="caution">
    <text evidence="1">The sequence shown here is derived from an EMBL/GenBank/DDBJ whole genome shotgun (WGS) entry which is preliminary data.</text>
</comment>
<gene>
    <name evidence="1" type="ORF">L3Q82_000163</name>
</gene>
<keyword evidence="2" id="KW-1185">Reference proteome</keyword>
<reference evidence="1" key="1">
    <citation type="submission" date="2022-04" db="EMBL/GenBank/DDBJ databases">
        <title>Jade perch genome.</title>
        <authorList>
            <person name="Chao B."/>
        </authorList>
    </citation>
    <scope>NUCLEOTIDE SEQUENCE</scope>
    <source>
        <strain evidence="1">CB-2022</strain>
    </source>
</reference>
<evidence type="ECO:0000313" key="2">
    <source>
        <dbReference type="Proteomes" id="UP000831701"/>
    </source>
</evidence>
<evidence type="ECO:0000313" key="1">
    <source>
        <dbReference type="EMBL" id="KAI3376913.1"/>
    </source>
</evidence>
<proteinExistence type="predicted"/>
<name>A0ACB8XDJ3_9TELE</name>
<accession>A0ACB8XDJ3</accession>
<protein>
    <submittedName>
        <fullName evidence="1">Uncharacterized protein</fullName>
    </submittedName>
</protein>
<organism evidence="1 2">
    <name type="scientific">Scortum barcoo</name>
    <name type="common">barcoo grunter</name>
    <dbReference type="NCBI Taxonomy" id="214431"/>
    <lineage>
        <taxon>Eukaryota</taxon>
        <taxon>Metazoa</taxon>
        <taxon>Chordata</taxon>
        <taxon>Craniata</taxon>
        <taxon>Vertebrata</taxon>
        <taxon>Euteleostomi</taxon>
        <taxon>Actinopterygii</taxon>
        <taxon>Neopterygii</taxon>
        <taxon>Teleostei</taxon>
        <taxon>Neoteleostei</taxon>
        <taxon>Acanthomorphata</taxon>
        <taxon>Eupercaria</taxon>
        <taxon>Centrarchiformes</taxon>
        <taxon>Terapontoidei</taxon>
        <taxon>Terapontidae</taxon>
        <taxon>Scortum</taxon>
    </lineage>
</organism>